<feature type="transmembrane region" description="Helical" evidence="2">
    <location>
        <begin position="47"/>
        <end position="68"/>
    </location>
</feature>
<keyword evidence="2" id="KW-0812">Transmembrane</keyword>
<accession>A0A2C5ZEN1</accession>
<protein>
    <submittedName>
        <fullName evidence="3">Uncharacterized protein</fullName>
    </submittedName>
</protein>
<keyword evidence="2" id="KW-1133">Transmembrane helix</keyword>
<name>A0A2C5ZEN1_9HYPO</name>
<comment type="caution">
    <text evidence="3">The sequence shown here is derived from an EMBL/GenBank/DDBJ whole genome shotgun (WGS) entry which is preliminary data.</text>
</comment>
<organism evidence="3 4">
    <name type="scientific">Ophiocordyceps australis</name>
    <dbReference type="NCBI Taxonomy" id="1399860"/>
    <lineage>
        <taxon>Eukaryota</taxon>
        <taxon>Fungi</taxon>
        <taxon>Dikarya</taxon>
        <taxon>Ascomycota</taxon>
        <taxon>Pezizomycotina</taxon>
        <taxon>Sordariomycetes</taxon>
        <taxon>Hypocreomycetidae</taxon>
        <taxon>Hypocreales</taxon>
        <taxon>Ophiocordycipitaceae</taxon>
        <taxon>Ophiocordyceps</taxon>
    </lineage>
</organism>
<evidence type="ECO:0000256" key="2">
    <source>
        <dbReference type="SAM" id="Phobius"/>
    </source>
</evidence>
<evidence type="ECO:0000313" key="3">
    <source>
        <dbReference type="EMBL" id="PHH77874.1"/>
    </source>
</evidence>
<feature type="region of interest" description="Disordered" evidence="1">
    <location>
        <begin position="1"/>
        <end position="25"/>
    </location>
</feature>
<dbReference type="EMBL" id="NJEU01000249">
    <property type="protein sequence ID" value="PHH77874.1"/>
    <property type="molecule type" value="Genomic_DNA"/>
</dbReference>
<gene>
    <name evidence="3" type="ORF">CDD82_3318</name>
</gene>
<keyword evidence="2" id="KW-0472">Membrane</keyword>
<sequence>MATGPYSMPTQHPHSARVETRRPANTGQSVSAQCILLPCFNPASNHGLAVVLVGVVGVVLVAAASPCLPSCPAASARLAALPLPALLVFFP</sequence>
<dbReference type="AlphaFoldDB" id="A0A2C5ZEN1"/>
<keyword evidence="4" id="KW-1185">Reference proteome</keyword>
<evidence type="ECO:0000313" key="4">
    <source>
        <dbReference type="Proteomes" id="UP000224854"/>
    </source>
</evidence>
<proteinExistence type="predicted"/>
<dbReference type="Proteomes" id="UP000224854">
    <property type="component" value="Unassembled WGS sequence"/>
</dbReference>
<reference evidence="3 4" key="1">
    <citation type="submission" date="2017-06" db="EMBL/GenBank/DDBJ databases">
        <title>Ant-infecting Ophiocordyceps genomes reveal a high diversity of potential behavioral manipulation genes and a possible major role for enterotoxins.</title>
        <authorList>
            <person name="De Bekker C."/>
            <person name="Evans H.C."/>
            <person name="Brachmann A."/>
            <person name="Hughes D.P."/>
        </authorList>
    </citation>
    <scope>NUCLEOTIDE SEQUENCE [LARGE SCALE GENOMIC DNA]</scope>
    <source>
        <strain evidence="3 4">1348a</strain>
    </source>
</reference>
<evidence type="ECO:0000256" key="1">
    <source>
        <dbReference type="SAM" id="MobiDB-lite"/>
    </source>
</evidence>